<feature type="compositionally biased region" description="Acidic residues" evidence="1">
    <location>
        <begin position="95"/>
        <end position="120"/>
    </location>
</feature>
<evidence type="ECO:0000313" key="2">
    <source>
        <dbReference type="EMBL" id="KAF7421385.1"/>
    </source>
</evidence>
<feature type="compositionally biased region" description="Basic and acidic residues" evidence="1">
    <location>
        <begin position="24"/>
        <end position="41"/>
    </location>
</feature>
<feature type="compositionally biased region" description="Low complexity" evidence="1">
    <location>
        <begin position="42"/>
        <end position="56"/>
    </location>
</feature>
<comment type="caution">
    <text evidence="2">The sequence shown here is derived from an EMBL/GenBank/DDBJ whole genome shotgun (WGS) entry which is preliminary data.</text>
</comment>
<reference evidence="2" key="1">
    <citation type="journal article" date="2020" name="G3 (Bethesda)">
        <title>High-Quality Assemblies for Three Invasive Social Wasps from the &lt;i&gt;Vespula&lt;/i&gt; Genus.</title>
        <authorList>
            <person name="Harrop T.W.R."/>
            <person name="Guhlin J."/>
            <person name="McLaughlin G.M."/>
            <person name="Permina E."/>
            <person name="Stockwell P."/>
            <person name="Gilligan J."/>
            <person name="Le Lec M.F."/>
            <person name="Gruber M.A.M."/>
            <person name="Quinn O."/>
            <person name="Lovegrove M."/>
            <person name="Duncan E.J."/>
            <person name="Remnant E.J."/>
            <person name="Van Eeckhoven J."/>
            <person name="Graham B."/>
            <person name="Knapp R.A."/>
            <person name="Langford K.W."/>
            <person name="Kronenberg Z."/>
            <person name="Press M.O."/>
            <person name="Eacker S.M."/>
            <person name="Wilson-Rankin E.E."/>
            <person name="Purcell J."/>
            <person name="Lester P.J."/>
            <person name="Dearden P.K."/>
        </authorList>
    </citation>
    <scope>NUCLEOTIDE SEQUENCE</scope>
    <source>
        <strain evidence="2">Volc-1</strain>
    </source>
</reference>
<evidence type="ECO:0000256" key="1">
    <source>
        <dbReference type="SAM" id="MobiDB-lite"/>
    </source>
</evidence>
<keyword evidence="3" id="KW-1185">Reference proteome</keyword>
<organism evidence="2 3">
    <name type="scientific">Vespula pensylvanica</name>
    <name type="common">Western yellow jacket</name>
    <name type="synonym">Wasp</name>
    <dbReference type="NCBI Taxonomy" id="30213"/>
    <lineage>
        <taxon>Eukaryota</taxon>
        <taxon>Metazoa</taxon>
        <taxon>Ecdysozoa</taxon>
        <taxon>Arthropoda</taxon>
        <taxon>Hexapoda</taxon>
        <taxon>Insecta</taxon>
        <taxon>Pterygota</taxon>
        <taxon>Neoptera</taxon>
        <taxon>Endopterygota</taxon>
        <taxon>Hymenoptera</taxon>
        <taxon>Apocrita</taxon>
        <taxon>Aculeata</taxon>
        <taxon>Vespoidea</taxon>
        <taxon>Vespidae</taxon>
        <taxon>Vespinae</taxon>
        <taxon>Vespula</taxon>
    </lineage>
</organism>
<proteinExistence type="predicted"/>
<evidence type="ECO:0000313" key="3">
    <source>
        <dbReference type="Proteomes" id="UP000600918"/>
    </source>
</evidence>
<dbReference type="EMBL" id="JACSDY010000008">
    <property type="protein sequence ID" value="KAF7421385.1"/>
    <property type="molecule type" value="Genomic_DNA"/>
</dbReference>
<dbReference type="Proteomes" id="UP000600918">
    <property type="component" value="Unassembled WGS sequence"/>
</dbReference>
<feature type="region of interest" description="Disordered" evidence="1">
    <location>
        <begin position="86"/>
        <end position="120"/>
    </location>
</feature>
<feature type="compositionally biased region" description="Polar residues" evidence="1">
    <location>
        <begin position="1"/>
        <end position="18"/>
    </location>
</feature>
<protein>
    <submittedName>
        <fullName evidence="2">Uncharacterized protein</fullName>
    </submittedName>
</protein>
<feature type="region of interest" description="Disordered" evidence="1">
    <location>
        <begin position="1"/>
        <end position="66"/>
    </location>
</feature>
<sequence>MNSNGRKGTKGTPSTLEGTVNEIPRYEGNNRRRGDRRDIPGSRRANARASERSSSPRNERDTPMRNVHLEGTFRLLYIATHPAMVLPVKERGGEGAEEGEEEEQDDDDDDDDDDDEMDVR</sequence>
<gene>
    <name evidence="2" type="ORF">H0235_009221</name>
</gene>
<name>A0A834NYD5_VESPE</name>
<accession>A0A834NYD5</accession>
<dbReference type="AlphaFoldDB" id="A0A834NYD5"/>